<keyword evidence="5" id="KW-1185">Reference proteome</keyword>
<evidence type="ECO:0000313" key="4">
    <source>
        <dbReference type="Proteomes" id="UP000215256"/>
    </source>
</evidence>
<dbReference type="Proteomes" id="UP000215256">
    <property type="component" value="Chromosome 1"/>
</dbReference>
<proteinExistence type="predicted"/>
<dbReference type="AlphaFoldDB" id="A0A248UJH4"/>
<sequence length="71" mass="7586">MRYWSQTVFGLLAILSIASVQTMDMGHGTRHLYANAVNDIGTDDGLIFDTRSTTAVGVNALAQVRNSLSAA</sequence>
<organism evidence="2 4">
    <name type="scientific">Ochrobactrum quorumnocens</name>
    <dbReference type="NCBI Taxonomy" id="271865"/>
    <lineage>
        <taxon>Bacteria</taxon>
        <taxon>Pseudomonadati</taxon>
        <taxon>Pseudomonadota</taxon>
        <taxon>Alphaproteobacteria</taxon>
        <taxon>Hyphomicrobiales</taxon>
        <taxon>Brucellaceae</taxon>
        <taxon>Brucella/Ochrobactrum group</taxon>
        <taxon>Ochrobactrum</taxon>
    </lineage>
</organism>
<dbReference type="KEGG" id="och:CES85_2181"/>
<reference evidence="3 5" key="2">
    <citation type="submission" date="2019-09" db="EMBL/GenBank/DDBJ databases">
        <title>Biological control of the noxious weed angled onion (Allium triquetrum) thwarted by endophytic bacteria in Victoria, Australia.</title>
        <authorList>
            <person name="Tehranchian P."/>
            <person name="Adair R.J."/>
            <person name="Van T.H."/>
            <person name="Morrison P.D."/>
            <person name="Williams H."/>
            <person name="Lawrie A.C."/>
        </authorList>
    </citation>
    <scope>NUCLEOTIDE SEQUENCE [LARGE SCALE GENOMIC DNA]</scope>
    <source>
        <strain evidence="3 5">RPTAtOch1</strain>
    </source>
</reference>
<evidence type="ECO:0000313" key="2">
    <source>
        <dbReference type="EMBL" id="ASV86551.1"/>
    </source>
</evidence>
<feature type="signal peptide" evidence="1">
    <location>
        <begin position="1"/>
        <end position="22"/>
    </location>
</feature>
<dbReference type="OrthoDB" id="8455776at2"/>
<evidence type="ECO:0000313" key="5">
    <source>
        <dbReference type="Proteomes" id="UP000327108"/>
    </source>
</evidence>
<evidence type="ECO:0000313" key="3">
    <source>
        <dbReference type="EMBL" id="KAA9366204.1"/>
    </source>
</evidence>
<keyword evidence="1" id="KW-0732">Signal</keyword>
<reference evidence="2 4" key="1">
    <citation type="submission" date="2017-07" db="EMBL/GenBank/DDBJ databases">
        <title>Phylogenetic study on the rhizospheric bacterium Ochrobactrum sp. A44.</title>
        <authorList>
            <person name="Krzyzanowska D.M."/>
            <person name="Ossowicki A."/>
            <person name="Rajewska M."/>
            <person name="Maciag T."/>
            <person name="Kaczynski Z."/>
            <person name="Czerwicka M."/>
            <person name="Jafra S."/>
        </authorList>
    </citation>
    <scope>NUCLEOTIDE SEQUENCE [LARGE SCALE GENOMIC DNA]</scope>
    <source>
        <strain evidence="2 4">A44</strain>
    </source>
</reference>
<protein>
    <submittedName>
        <fullName evidence="2">Uncharacterized protein</fullName>
    </submittedName>
</protein>
<evidence type="ECO:0000256" key="1">
    <source>
        <dbReference type="SAM" id="SignalP"/>
    </source>
</evidence>
<feature type="chain" id="PRO_5044570222" evidence="1">
    <location>
        <begin position="23"/>
        <end position="71"/>
    </location>
</feature>
<dbReference type="Proteomes" id="UP000327108">
    <property type="component" value="Unassembled WGS sequence"/>
</dbReference>
<accession>A0A248UJH4</accession>
<dbReference type="EMBL" id="VYXQ01000020">
    <property type="protein sequence ID" value="KAA9366204.1"/>
    <property type="molecule type" value="Genomic_DNA"/>
</dbReference>
<name>A0A248UJH4_9HYPH</name>
<gene>
    <name evidence="2" type="ORF">CES85_2181</name>
    <name evidence="3" type="ORF">F3W84_18320</name>
</gene>
<dbReference type="EMBL" id="CP022604">
    <property type="protein sequence ID" value="ASV86551.1"/>
    <property type="molecule type" value="Genomic_DNA"/>
</dbReference>
<dbReference type="RefSeq" id="WP_095447391.1">
    <property type="nucleotide sequence ID" value="NZ_CP022604.1"/>
</dbReference>